<proteinExistence type="predicted"/>
<reference evidence="1" key="1">
    <citation type="submission" date="2020-05" db="EMBL/GenBank/DDBJ databases">
        <authorList>
            <person name="Chiriac C."/>
            <person name="Salcher M."/>
            <person name="Ghai R."/>
            <person name="Kavagutti S V."/>
        </authorList>
    </citation>
    <scope>NUCLEOTIDE SEQUENCE</scope>
</reference>
<organism evidence="1">
    <name type="scientific">freshwater metagenome</name>
    <dbReference type="NCBI Taxonomy" id="449393"/>
    <lineage>
        <taxon>unclassified sequences</taxon>
        <taxon>metagenomes</taxon>
        <taxon>ecological metagenomes</taxon>
    </lineage>
</organism>
<name>A0A6J6Z0Y9_9ZZZZ</name>
<evidence type="ECO:0000313" key="1">
    <source>
        <dbReference type="EMBL" id="CAB4815500.1"/>
    </source>
</evidence>
<dbReference type="AlphaFoldDB" id="A0A6J6Z0Y9"/>
<protein>
    <submittedName>
        <fullName evidence="1">Unannotated protein</fullName>
    </submittedName>
</protein>
<gene>
    <name evidence="1" type="ORF">UFOPK3037_01641</name>
</gene>
<accession>A0A6J6Z0Y9</accession>
<dbReference type="EMBL" id="CAFAAO010000034">
    <property type="protein sequence ID" value="CAB4815500.1"/>
    <property type="molecule type" value="Genomic_DNA"/>
</dbReference>
<sequence length="64" mass="7469">MNIMANDFEILNTLKKIQEQVNQIQKSNRLMSPEHIAQALAFKQIKDELTEMKKMLVVLTKNQP</sequence>